<dbReference type="PANTHER" id="PTHR30289">
    <property type="entry name" value="UNCHARACTERIZED PROTEIN YBCL-RELATED"/>
    <property type="match status" value="1"/>
</dbReference>
<gene>
    <name evidence="3" type="ORF">GCM10009533_51650</name>
</gene>
<evidence type="ECO:0000256" key="2">
    <source>
        <dbReference type="SAM" id="MobiDB-lite"/>
    </source>
</evidence>
<dbReference type="EMBL" id="BAAAGS010000041">
    <property type="protein sequence ID" value="GAA0546455.1"/>
    <property type="molecule type" value="Genomic_DNA"/>
</dbReference>
<protein>
    <recommendedName>
        <fullName evidence="5">Phosphatidylethanolamine-binding protein</fullName>
    </recommendedName>
</protein>
<evidence type="ECO:0008006" key="5">
    <source>
        <dbReference type="Google" id="ProtNLM"/>
    </source>
</evidence>
<feature type="compositionally biased region" description="Basic and acidic residues" evidence="2">
    <location>
        <begin position="28"/>
        <end position="52"/>
    </location>
</feature>
<evidence type="ECO:0000313" key="4">
    <source>
        <dbReference type="Proteomes" id="UP001500729"/>
    </source>
</evidence>
<dbReference type="CDD" id="cd00865">
    <property type="entry name" value="PEBP_bact_arch"/>
    <property type="match status" value="1"/>
</dbReference>
<reference evidence="3 4" key="1">
    <citation type="journal article" date="2019" name="Int. J. Syst. Evol. Microbiol.">
        <title>The Global Catalogue of Microorganisms (GCM) 10K type strain sequencing project: providing services to taxonomists for standard genome sequencing and annotation.</title>
        <authorList>
            <consortium name="The Broad Institute Genomics Platform"/>
            <consortium name="The Broad Institute Genome Sequencing Center for Infectious Disease"/>
            <person name="Wu L."/>
            <person name="Ma J."/>
        </authorList>
    </citation>
    <scope>NUCLEOTIDE SEQUENCE [LARGE SCALE GENOMIC DNA]</scope>
    <source>
        <strain evidence="3 4">JCM 10303</strain>
    </source>
</reference>
<comment type="caution">
    <text evidence="3">The sequence shown here is derived from an EMBL/GenBank/DDBJ whole genome shotgun (WGS) entry which is preliminary data.</text>
</comment>
<dbReference type="NCBIfam" id="TIGR00481">
    <property type="entry name" value="YbhB/YbcL family Raf kinase inhibitor-like protein"/>
    <property type="match status" value="1"/>
</dbReference>
<feature type="compositionally biased region" description="Basic and acidic residues" evidence="2">
    <location>
        <begin position="1"/>
        <end position="20"/>
    </location>
</feature>
<accession>A0ABN1DL63</accession>
<organism evidence="3 4">
    <name type="scientific">Saccharopolyspora erythraea</name>
    <name type="common">Streptomyces erythraeus</name>
    <dbReference type="NCBI Taxonomy" id="1836"/>
    <lineage>
        <taxon>Bacteria</taxon>
        <taxon>Bacillati</taxon>
        <taxon>Actinomycetota</taxon>
        <taxon>Actinomycetes</taxon>
        <taxon>Pseudonocardiales</taxon>
        <taxon>Pseudonocardiaceae</taxon>
        <taxon>Saccharopolyspora</taxon>
    </lineage>
</organism>
<sequence>MPEPGSHKYDVKRTRRRGEYEDAGVPDQRADEAASEDLQRTHPPQRPDDDRPAGPLGERPRGPAGGQGRERDTEGGGIRLSSSAFSDHAMLPHRCSRDGGNIAPALEWSQVPDGTAELAVLCEDPDAPNGTFVHWVVSNIPPTVTRIGGGDVPDEAVESRNDFGDRGWGGPHPPAGDEAHRYFFRVFASEQPLGLGADATADDLRDALAGHELARGNIVGLFQR</sequence>
<keyword evidence="4" id="KW-1185">Reference proteome</keyword>
<dbReference type="InterPro" id="IPR036610">
    <property type="entry name" value="PEBP-like_sf"/>
</dbReference>
<dbReference type="InterPro" id="IPR005247">
    <property type="entry name" value="YbhB_YbcL/LppC-like"/>
</dbReference>
<dbReference type="Pfam" id="PF01161">
    <property type="entry name" value="PBP"/>
    <property type="match status" value="1"/>
</dbReference>
<dbReference type="RefSeq" id="WP_011873836.1">
    <property type="nucleotide sequence ID" value="NZ_BAAAGS010000041.1"/>
</dbReference>
<dbReference type="Gene3D" id="3.90.280.10">
    <property type="entry name" value="PEBP-like"/>
    <property type="match status" value="1"/>
</dbReference>
<name>A0ABN1DL63_SACER</name>
<dbReference type="SUPFAM" id="SSF49777">
    <property type="entry name" value="PEBP-like"/>
    <property type="match status" value="1"/>
</dbReference>
<feature type="region of interest" description="Disordered" evidence="2">
    <location>
        <begin position="1"/>
        <end position="80"/>
    </location>
</feature>
<dbReference type="InterPro" id="IPR008914">
    <property type="entry name" value="PEBP"/>
</dbReference>
<dbReference type="PANTHER" id="PTHR30289:SF1">
    <property type="entry name" value="PEBP (PHOSPHATIDYLETHANOLAMINE-BINDING PROTEIN) FAMILY PROTEIN"/>
    <property type="match status" value="1"/>
</dbReference>
<dbReference type="Proteomes" id="UP001500729">
    <property type="component" value="Unassembled WGS sequence"/>
</dbReference>
<proteinExistence type="inferred from homology"/>
<comment type="similarity">
    <text evidence="1">Belongs to the UPF0098 family.</text>
</comment>
<evidence type="ECO:0000313" key="3">
    <source>
        <dbReference type="EMBL" id="GAA0546455.1"/>
    </source>
</evidence>
<evidence type="ECO:0000256" key="1">
    <source>
        <dbReference type="ARBA" id="ARBA00007120"/>
    </source>
</evidence>